<evidence type="ECO:0000313" key="2">
    <source>
        <dbReference type="Proteomes" id="UP000198765"/>
    </source>
</evidence>
<dbReference type="AlphaFoldDB" id="A0A1A8Z5V3"/>
<dbReference type="GO" id="GO:0016740">
    <property type="term" value="F:transferase activity"/>
    <property type="evidence" value="ECO:0007669"/>
    <property type="project" value="UniProtKB-KW"/>
</dbReference>
<dbReference type="PATRIC" id="fig|299146.4.peg.657"/>
<accession>A0A1A8Z5V3</accession>
<gene>
    <name evidence="1" type="ORF">GA0070621_0644</name>
</gene>
<keyword evidence="1" id="KW-0808">Transferase</keyword>
<proteinExistence type="predicted"/>
<dbReference type="Pfam" id="PF13692">
    <property type="entry name" value="Glyco_trans_1_4"/>
    <property type="match status" value="1"/>
</dbReference>
<dbReference type="Proteomes" id="UP000198765">
    <property type="component" value="Chromosome I"/>
</dbReference>
<dbReference type="EMBL" id="LT594324">
    <property type="protein sequence ID" value="SBT39322.1"/>
    <property type="molecule type" value="Genomic_DNA"/>
</dbReference>
<sequence>MTGIPSWTAVVGPFRFPWGEPGSRRVLGLARSLALAGHHVVIGSGEAAPAMPEPLDDVEGRGSIRHVGLGERPPPTAGAASRGVRVVVEFGRRTVRWLDAQPTPPRQVILYGGGAQYAARLGRWCRRTGVPLVVDVVEWYAPHQLVGGALGPIHLSAKLALRYHYPRSSGVIAISGLLERHYRARGCPVLRVPPTLDVLGLKAASGTGRADTVRLVYFGSPGRKDLLDRIIPAVASVARDADLTLAVYGPSERQVTDLLGGGPLPCCVRVPGRIPQQEVPDVVREADFSVLLRPSERFAHAGFPTKLVESLACGTPVITNPTSDIGRYVRDGVEGLLCAEPTVAEVARALRVAVGLDGTRRAAMRDAARAAAEAAFDYRHYARPLDAFLTSLRGSGR</sequence>
<evidence type="ECO:0000313" key="1">
    <source>
        <dbReference type="EMBL" id="SBT39322.1"/>
    </source>
</evidence>
<name>A0A1A8Z5V3_9ACTN</name>
<dbReference type="PANTHER" id="PTHR12526">
    <property type="entry name" value="GLYCOSYLTRANSFERASE"/>
    <property type="match status" value="1"/>
</dbReference>
<protein>
    <submittedName>
        <fullName evidence="1">Glycosyltransferase involved in cell wall bisynthesis</fullName>
    </submittedName>
</protein>
<reference evidence="1 2" key="1">
    <citation type="submission" date="2016-06" db="EMBL/GenBank/DDBJ databases">
        <authorList>
            <person name="Kjaerup R.B."/>
            <person name="Dalgaard T.S."/>
            <person name="Juul-Madsen H.R."/>
        </authorList>
    </citation>
    <scope>NUCLEOTIDE SEQUENCE [LARGE SCALE GENOMIC DNA]</scope>
    <source>
        <strain evidence="1 2">DSM 45248</strain>
    </source>
</reference>
<dbReference type="SUPFAM" id="SSF53756">
    <property type="entry name" value="UDP-Glycosyltransferase/glycogen phosphorylase"/>
    <property type="match status" value="1"/>
</dbReference>
<dbReference type="RefSeq" id="WP_091191439.1">
    <property type="nucleotide sequence ID" value="NZ_LT594324.1"/>
</dbReference>
<dbReference type="OrthoDB" id="1936552at2"/>
<dbReference type="Gene3D" id="3.40.50.2000">
    <property type="entry name" value="Glycogen Phosphorylase B"/>
    <property type="match status" value="2"/>
</dbReference>
<keyword evidence="2" id="KW-1185">Reference proteome</keyword>
<organism evidence="1 2">
    <name type="scientific">Micromonospora narathiwatensis</name>
    <dbReference type="NCBI Taxonomy" id="299146"/>
    <lineage>
        <taxon>Bacteria</taxon>
        <taxon>Bacillati</taxon>
        <taxon>Actinomycetota</taxon>
        <taxon>Actinomycetes</taxon>
        <taxon>Micromonosporales</taxon>
        <taxon>Micromonosporaceae</taxon>
        <taxon>Micromonospora</taxon>
    </lineage>
</organism>